<evidence type="ECO:0000313" key="1">
    <source>
        <dbReference type="EMBL" id="CDS86020.1"/>
    </source>
</evidence>
<dbReference type="EMBL" id="LK932505">
    <property type="protein sequence ID" value="CDS86020.1"/>
    <property type="molecule type" value="Genomic_DNA"/>
</dbReference>
<protein>
    <submittedName>
        <fullName evidence="2">Uncharacterized protein</fullName>
    </submittedName>
</protein>
<organism evidence="2">
    <name type="scientific">Clostridioides difficile</name>
    <name type="common">Peptoclostridium difficile</name>
    <dbReference type="NCBI Taxonomy" id="1496"/>
    <lineage>
        <taxon>Bacteria</taxon>
        <taxon>Bacillati</taxon>
        <taxon>Bacillota</taxon>
        <taxon>Clostridia</taxon>
        <taxon>Peptostreptococcales</taxon>
        <taxon>Peptostreptococcaceae</taxon>
        <taxon>Clostridioides</taxon>
    </lineage>
</organism>
<sequence length="82" mass="9010">MTIYNFLLTKQSRAEELASKLPMIIMDIGVVILPNISSGSFINWGNLSPVTNKKSPITIAIVAGLISDFIEKPLLVLPLDKR</sequence>
<dbReference type="AlphaFoldDB" id="A0A069AUD5"/>
<name>A0A069AUD5_CLODI</name>
<dbReference type="EMBL" id="LK932994">
    <property type="protein sequence ID" value="CDT15828.1"/>
    <property type="molecule type" value="Genomic_DNA"/>
</dbReference>
<accession>A0A069AUD5</accession>
<gene>
    <name evidence="2" type="ORF">BN1095_330267</name>
    <name evidence="1" type="ORF">BN1096_520601</name>
</gene>
<proteinExistence type="predicted"/>
<reference evidence="2" key="1">
    <citation type="submission" date="2014-07" db="EMBL/GenBank/DDBJ databases">
        <authorList>
            <person name="Monot Marc"/>
        </authorList>
    </citation>
    <scope>NUCLEOTIDE SEQUENCE</scope>
    <source>
        <strain evidence="2">7032989</strain>
    </source>
</reference>
<evidence type="ECO:0000313" key="2">
    <source>
        <dbReference type="EMBL" id="CDT15828.1"/>
    </source>
</evidence>